<proteinExistence type="predicted"/>
<comment type="caution">
    <text evidence="4">The sequence shown here is derived from an EMBL/GenBank/DDBJ whole genome shotgun (WGS) entry which is preliminary data.</text>
</comment>
<dbReference type="PRINTS" id="PR00449">
    <property type="entry name" value="RASTRNSFRMNG"/>
</dbReference>
<feature type="non-terminal residue" evidence="4">
    <location>
        <position position="1"/>
    </location>
</feature>
<gene>
    <name evidence="4" type="ORF">BaRGS_00020219</name>
</gene>
<feature type="region of interest" description="Disordered" evidence="3">
    <location>
        <begin position="337"/>
        <end position="373"/>
    </location>
</feature>
<sequence length="869" mass="96309">LSSEYYEKSHTTTVCHCEFRVKLVVLGPPQCGKSSLVQSLLQGAATVVDTPTEGVNVDLWAPFQYQKHHHLLPAGRNLTEEEQTLVLELWDTSGRQVCQAVHGLFIAPGTVCVITYDVTDGAAAEKVLALYRMVQQKCLGSPVIIVGTKVDQLDSSSGTEDSSTRERILQACQKYDEGWRQELQTEMDDIKQTKKDSKTPKATDGPVESLSQKRLSDIEQLLKRGGRNASPVLHTVSASSGKGLDAVRKTLLQTALNSDIFPLRKKLIRPSTTALFDHIIAMRERDLVLLPWQQFNDLVSEGRDTKKKNLEEEIAFLESVGVLIDFRFGHVAFPQLTTSPTPDKKEQEKSTSPKPDMGQKEAPPRKNDLSDKSDGERYVCVHPAVLAGAIFYCYIDDDKKAFRFEAGRFWPRDSGFKHPDPHMLCRVLEAIPQQGLLREGLLPLLWQEYPLSEDQVLAMLHVLQGVGLMVLHSEQKKYCEGMALPAFPKLSVKRCHALPLLNLLPDNRPQLNWTAKPFAGDMQITWCFNMAVPVHAGLIQRLLAFVVFLARDCNSYTHFWKTGVLLRIGEATVCAEQQGEGRLELACRVNGDEVGREPEAMRMLWVTLAPFLQHVRAFLHSWPGIEIKETVLALGQQFYLEEKVDREPELWALQVMALWHRQTRFIFTDGDVERQLDVKLMMPFKPCNTVVSVDTWLQLVVSHTETALKEASLTSADLPPLTPAPKDGTVRGSRRASLKNGLTSRDGSGAADDKKQVPNGRVVSEEEEKAEANRLASGFVAAILATAVADYIAQEAEGDQDGRKMVSAAQITAARVTADAALAVQTGNIDGAANAVIDAVNSVHSNSATKSEVKVFTNGRQQSKLCVLL</sequence>
<feature type="region of interest" description="Disordered" evidence="3">
    <location>
        <begin position="188"/>
        <end position="212"/>
    </location>
</feature>
<evidence type="ECO:0000256" key="1">
    <source>
        <dbReference type="ARBA" id="ARBA00022741"/>
    </source>
</evidence>
<protein>
    <recommendedName>
        <fullName evidence="6">C-terminal of Roc (COR) domain-containing protein</fullName>
    </recommendedName>
</protein>
<evidence type="ECO:0000256" key="2">
    <source>
        <dbReference type="ARBA" id="ARBA00023134"/>
    </source>
</evidence>
<dbReference type="EMBL" id="JACVVK020000149">
    <property type="protein sequence ID" value="KAK7488602.1"/>
    <property type="molecule type" value="Genomic_DNA"/>
</dbReference>
<dbReference type="Pfam" id="PF08477">
    <property type="entry name" value="Roc"/>
    <property type="match status" value="1"/>
</dbReference>
<name>A0ABD0KNB5_9CAEN</name>
<dbReference type="AlphaFoldDB" id="A0ABD0KNB5"/>
<feature type="compositionally biased region" description="Basic and acidic residues" evidence="3">
    <location>
        <begin position="342"/>
        <end position="373"/>
    </location>
</feature>
<feature type="region of interest" description="Disordered" evidence="3">
    <location>
        <begin position="716"/>
        <end position="768"/>
    </location>
</feature>
<accession>A0ABD0KNB5</accession>
<dbReference type="SUPFAM" id="SSF52540">
    <property type="entry name" value="P-loop containing nucleoside triphosphate hydrolases"/>
    <property type="match status" value="1"/>
</dbReference>
<evidence type="ECO:0000313" key="5">
    <source>
        <dbReference type="Proteomes" id="UP001519460"/>
    </source>
</evidence>
<reference evidence="4 5" key="1">
    <citation type="journal article" date="2023" name="Sci. Data">
        <title>Genome assembly of the Korean intertidal mud-creeper Batillaria attramentaria.</title>
        <authorList>
            <person name="Patra A.K."/>
            <person name="Ho P.T."/>
            <person name="Jun S."/>
            <person name="Lee S.J."/>
            <person name="Kim Y."/>
            <person name="Won Y.J."/>
        </authorList>
    </citation>
    <scope>NUCLEOTIDE SEQUENCE [LARGE SCALE GENOMIC DNA]</scope>
    <source>
        <strain evidence="4">Wonlab-2016</strain>
    </source>
</reference>
<dbReference type="InterPro" id="IPR027417">
    <property type="entry name" value="P-loop_NTPase"/>
</dbReference>
<keyword evidence="2" id="KW-0342">GTP-binding</keyword>
<organism evidence="4 5">
    <name type="scientific">Batillaria attramentaria</name>
    <dbReference type="NCBI Taxonomy" id="370345"/>
    <lineage>
        <taxon>Eukaryota</taxon>
        <taxon>Metazoa</taxon>
        <taxon>Spiralia</taxon>
        <taxon>Lophotrochozoa</taxon>
        <taxon>Mollusca</taxon>
        <taxon>Gastropoda</taxon>
        <taxon>Caenogastropoda</taxon>
        <taxon>Sorbeoconcha</taxon>
        <taxon>Cerithioidea</taxon>
        <taxon>Batillariidae</taxon>
        <taxon>Batillaria</taxon>
    </lineage>
</organism>
<dbReference type="GO" id="GO:0005525">
    <property type="term" value="F:GTP binding"/>
    <property type="evidence" value="ECO:0007669"/>
    <property type="project" value="UniProtKB-KW"/>
</dbReference>
<keyword evidence="5" id="KW-1185">Reference proteome</keyword>
<feature type="compositionally biased region" description="Basic and acidic residues" evidence="3">
    <location>
        <begin position="188"/>
        <end position="201"/>
    </location>
</feature>
<evidence type="ECO:0000256" key="3">
    <source>
        <dbReference type="SAM" id="MobiDB-lite"/>
    </source>
</evidence>
<dbReference type="PANTHER" id="PTHR24073">
    <property type="entry name" value="DRAB5-RELATED"/>
    <property type="match status" value="1"/>
</dbReference>
<dbReference type="Gene3D" id="3.40.50.300">
    <property type="entry name" value="P-loop containing nucleotide triphosphate hydrolases"/>
    <property type="match status" value="1"/>
</dbReference>
<dbReference type="Proteomes" id="UP001519460">
    <property type="component" value="Unassembled WGS sequence"/>
</dbReference>
<keyword evidence="1" id="KW-0547">Nucleotide-binding</keyword>
<evidence type="ECO:0008006" key="6">
    <source>
        <dbReference type="Google" id="ProtNLM"/>
    </source>
</evidence>
<evidence type="ECO:0000313" key="4">
    <source>
        <dbReference type="EMBL" id="KAK7488602.1"/>
    </source>
</evidence>